<dbReference type="Proteomes" id="UP000315226">
    <property type="component" value="Unassembled WGS sequence"/>
</dbReference>
<proteinExistence type="inferred from homology"/>
<dbReference type="EMBL" id="BJMN01000069">
    <property type="protein sequence ID" value="GEB61852.1"/>
    <property type="molecule type" value="Genomic_DNA"/>
</dbReference>
<evidence type="ECO:0000313" key="10">
    <source>
        <dbReference type="EMBL" id="GEB61852.1"/>
    </source>
</evidence>
<evidence type="ECO:0000256" key="8">
    <source>
        <dbReference type="SAM" id="MobiDB-lite"/>
    </source>
</evidence>
<feature type="transmembrane region" description="Helical" evidence="9">
    <location>
        <begin position="137"/>
        <end position="157"/>
    </location>
</feature>
<feature type="transmembrane region" description="Helical" evidence="9">
    <location>
        <begin position="390"/>
        <end position="408"/>
    </location>
</feature>
<sequence>MTNEHPQPPRRARTEPPSPAAPRSPTAPALPTAPPPPSLTGSPFDSDTFTSATFVTVGRGPTLALAAVWLLTRIGMLVLLLRDDLGIGGVAREVDLYRHWYGQFASGTFPPGDVTWQYPPGAGLVIMAPGLLPSLTYFQAFVALALLADAVITLALARADSERLTHGAWYWVCGLPLLLHLPLARYDVHTTALAVLALLAVNARSTGAHQFGGALAGIGAMVKVWPALTLIGTPRGRTTREAWTAAVTASVALVATLALFFSNSLGFLRMQGNRGIQVESLGGTALALAEAAGIWPGRVEFRYGSFEYVGPYASSLGHLALLLTVIALGWLLLWRVRARRWTPATPLDAAFAAVLLFTATSRVISPQYMVWLLGLAAVCLTSRRTVMRPAALLLLPAAALSSLAYPVLYLEVLAGTPSGITVMVVRNGLLLAAALLAARRLWTSTVTEPPEQTD</sequence>
<evidence type="ECO:0000256" key="6">
    <source>
        <dbReference type="ARBA" id="ARBA00023136"/>
    </source>
</evidence>
<keyword evidence="6 9" id="KW-0472">Membrane</keyword>
<comment type="subcellular location">
    <subcellularLocation>
        <location evidence="1">Cell membrane</location>
        <topology evidence="1">Multi-pass membrane protein</topology>
    </subcellularLocation>
</comment>
<keyword evidence="3" id="KW-0808">Transferase</keyword>
<keyword evidence="5 9" id="KW-1133">Transmembrane helix</keyword>
<keyword evidence="2" id="KW-1003">Cell membrane</keyword>
<dbReference type="Pfam" id="PF09594">
    <property type="entry name" value="GT87"/>
    <property type="match status" value="1"/>
</dbReference>
<keyword evidence="11" id="KW-1185">Reference proteome</keyword>
<evidence type="ECO:0000313" key="11">
    <source>
        <dbReference type="Proteomes" id="UP000315226"/>
    </source>
</evidence>
<accession>A0A4Y3RWD4</accession>
<feature type="transmembrane region" description="Helical" evidence="9">
    <location>
        <begin position="420"/>
        <end position="438"/>
    </location>
</feature>
<evidence type="ECO:0000256" key="9">
    <source>
        <dbReference type="SAM" id="Phobius"/>
    </source>
</evidence>
<comment type="caution">
    <text evidence="10">The sequence shown here is derived from an EMBL/GenBank/DDBJ whole genome shotgun (WGS) entry which is preliminary data.</text>
</comment>
<evidence type="ECO:0000256" key="4">
    <source>
        <dbReference type="ARBA" id="ARBA00022692"/>
    </source>
</evidence>
<dbReference type="AlphaFoldDB" id="A0A4Y3RWD4"/>
<reference evidence="10 11" key="1">
    <citation type="submission" date="2019-06" db="EMBL/GenBank/DDBJ databases">
        <title>Whole genome shotgun sequence of Streptomyces gardneri NBRC 12865.</title>
        <authorList>
            <person name="Hosoyama A."/>
            <person name="Uohara A."/>
            <person name="Ohji S."/>
            <person name="Ichikawa N."/>
        </authorList>
    </citation>
    <scope>NUCLEOTIDE SEQUENCE [LARGE SCALE GENOMIC DNA]</scope>
    <source>
        <strain evidence="10 11">NBRC 12865</strain>
    </source>
</reference>
<dbReference type="InterPro" id="IPR018584">
    <property type="entry name" value="GT87"/>
</dbReference>
<evidence type="ECO:0000256" key="5">
    <source>
        <dbReference type="ARBA" id="ARBA00022989"/>
    </source>
</evidence>
<keyword evidence="4 9" id="KW-0812">Transmembrane</keyword>
<protein>
    <submittedName>
        <fullName evidence="10">Membrane protein</fullName>
    </submittedName>
</protein>
<name>A0A4Y3RWD4_9ACTN</name>
<organism evidence="10 11">
    <name type="scientific">Streptomyces gardneri</name>
    <dbReference type="NCBI Taxonomy" id="66892"/>
    <lineage>
        <taxon>Bacteria</taxon>
        <taxon>Bacillati</taxon>
        <taxon>Actinomycetota</taxon>
        <taxon>Actinomycetes</taxon>
        <taxon>Kitasatosporales</taxon>
        <taxon>Streptomycetaceae</taxon>
        <taxon>Streptomyces</taxon>
    </lineage>
</organism>
<gene>
    <name evidence="10" type="ORF">SGA01_74570</name>
</gene>
<evidence type="ECO:0000256" key="2">
    <source>
        <dbReference type="ARBA" id="ARBA00022475"/>
    </source>
</evidence>
<feature type="transmembrane region" description="Helical" evidence="9">
    <location>
        <begin position="312"/>
        <end position="334"/>
    </location>
</feature>
<comment type="similarity">
    <text evidence="7">Belongs to the glycosyltransferase 87 family.</text>
</comment>
<dbReference type="GO" id="GO:0016758">
    <property type="term" value="F:hexosyltransferase activity"/>
    <property type="evidence" value="ECO:0007669"/>
    <property type="project" value="InterPro"/>
</dbReference>
<feature type="transmembrane region" description="Helical" evidence="9">
    <location>
        <begin position="208"/>
        <end position="231"/>
    </location>
</feature>
<feature type="region of interest" description="Disordered" evidence="8">
    <location>
        <begin position="1"/>
        <end position="44"/>
    </location>
</feature>
<dbReference type="RefSeq" id="WP_229917487.1">
    <property type="nucleotide sequence ID" value="NZ_BJMN01000069.1"/>
</dbReference>
<evidence type="ECO:0000256" key="1">
    <source>
        <dbReference type="ARBA" id="ARBA00004651"/>
    </source>
</evidence>
<evidence type="ECO:0000256" key="7">
    <source>
        <dbReference type="ARBA" id="ARBA00024033"/>
    </source>
</evidence>
<evidence type="ECO:0000256" key="3">
    <source>
        <dbReference type="ARBA" id="ARBA00022679"/>
    </source>
</evidence>
<dbReference type="GO" id="GO:0005886">
    <property type="term" value="C:plasma membrane"/>
    <property type="evidence" value="ECO:0007669"/>
    <property type="project" value="UniProtKB-SubCell"/>
</dbReference>
<feature type="transmembrane region" description="Helical" evidence="9">
    <location>
        <begin position="243"/>
        <end position="261"/>
    </location>
</feature>